<dbReference type="Proteomes" id="UP000308600">
    <property type="component" value="Unassembled WGS sequence"/>
</dbReference>
<evidence type="ECO:0000313" key="2">
    <source>
        <dbReference type="Proteomes" id="UP000308600"/>
    </source>
</evidence>
<organism evidence="1 2">
    <name type="scientific">Pluteus cervinus</name>
    <dbReference type="NCBI Taxonomy" id="181527"/>
    <lineage>
        <taxon>Eukaryota</taxon>
        <taxon>Fungi</taxon>
        <taxon>Dikarya</taxon>
        <taxon>Basidiomycota</taxon>
        <taxon>Agaricomycotina</taxon>
        <taxon>Agaricomycetes</taxon>
        <taxon>Agaricomycetidae</taxon>
        <taxon>Agaricales</taxon>
        <taxon>Pluteineae</taxon>
        <taxon>Pluteaceae</taxon>
        <taxon>Pluteus</taxon>
    </lineage>
</organism>
<evidence type="ECO:0000313" key="1">
    <source>
        <dbReference type="EMBL" id="TFK61475.1"/>
    </source>
</evidence>
<gene>
    <name evidence="1" type="ORF">BDN72DRAFT_849634</name>
</gene>
<proteinExistence type="predicted"/>
<protein>
    <submittedName>
        <fullName evidence="1">Uncharacterized protein</fullName>
    </submittedName>
</protein>
<dbReference type="EMBL" id="ML208657">
    <property type="protein sequence ID" value="TFK61475.1"/>
    <property type="molecule type" value="Genomic_DNA"/>
</dbReference>
<name>A0ACD3A7T9_9AGAR</name>
<accession>A0ACD3A7T9</accession>
<sequence length="401" mass="45035">MEFPQELVEAIFDLTDRKSVRNLALTAHRFVPFCRRILFSKVRLCPSKLYGIHIQDRAQQLVDILQVSPQITQFMRDVEMDVDTLPFPGFEELLLVCMAHMTSPHRVAFDGRRKSWDSFSPELVDAITTMIRRPTLCACSLLSVEGFPFSVFNNSQFHTLELREVSFSLSGKPASSLLPVIVRPIRLRHLEYVTPSSPTAVVLCSDSVQQLCVGFDLSNLKSLALTITQHIPEIATLLTDCSKSLQSLTFCGEIAVDLSPLSRIRNLVLDVYINSTSFKNDTAPLLVSIDDNAPLLVSIATLKTLDPSRSMLRNVTLDLCLTKDGIRLFSADTWHSFDITLFRLLKDRHPPGTVTLKLGSLWNEATRDVYSEFMMKLPKCQEAGLLVHSATPGSWTIRAPR</sequence>
<keyword evidence="2" id="KW-1185">Reference proteome</keyword>
<reference evidence="1 2" key="1">
    <citation type="journal article" date="2019" name="Nat. Ecol. Evol.">
        <title>Megaphylogeny resolves global patterns of mushroom evolution.</title>
        <authorList>
            <person name="Varga T."/>
            <person name="Krizsan K."/>
            <person name="Foldi C."/>
            <person name="Dima B."/>
            <person name="Sanchez-Garcia M."/>
            <person name="Sanchez-Ramirez S."/>
            <person name="Szollosi G.J."/>
            <person name="Szarkandi J.G."/>
            <person name="Papp V."/>
            <person name="Albert L."/>
            <person name="Andreopoulos W."/>
            <person name="Angelini C."/>
            <person name="Antonin V."/>
            <person name="Barry K.W."/>
            <person name="Bougher N.L."/>
            <person name="Buchanan P."/>
            <person name="Buyck B."/>
            <person name="Bense V."/>
            <person name="Catcheside P."/>
            <person name="Chovatia M."/>
            <person name="Cooper J."/>
            <person name="Damon W."/>
            <person name="Desjardin D."/>
            <person name="Finy P."/>
            <person name="Geml J."/>
            <person name="Haridas S."/>
            <person name="Hughes K."/>
            <person name="Justo A."/>
            <person name="Karasinski D."/>
            <person name="Kautmanova I."/>
            <person name="Kiss B."/>
            <person name="Kocsube S."/>
            <person name="Kotiranta H."/>
            <person name="LaButti K.M."/>
            <person name="Lechner B.E."/>
            <person name="Liimatainen K."/>
            <person name="Lipzen A."/>
            <person name="Lukacs Z."/>
            <person name="Mihaltcheva S."/>
            <person name="Morgado L.N."/>
            <person name="Niskanen T."/>
            <person name="Noordeloos M.E."/>
            <person name="Ohm R.A."/>
            <person name="Ortiz-Santana B."/>
            <person name="Ovrebo C."/>
            <person name="Racz N."/>
            <person name="Riley R."/>
            <person name="Savchenko A."/>
            <person name="Shiryaev A."/>
            <person name="Soop K."/>
            <person name="Spirin V."/>
            <person name="Szebenyi C."/>
            <person name="Tomsovsky M."/>
            <person name="Tulloss R.E."/>
            <person name="Uehling J."/>
            <person name="Grigoriev I.V."/>
            <person name="Vagvolgyi C."/>
            <person name="Papp T."/>
            <person name="Martin F.M."/>
            <person name="Miettinen O."/>
            <person name="Hibbett D.S."/>
            <person name="Nagy L.G."/>
        </authorList>
    </citation>
    <scope>NUCLEOTIDE SEQUENCE [LARGE SCALE GENOMIC DNA]</scope>
    <source>
        <strain evidence="1 2">NL-1719</strain>
    </source>
</reference>